<evidence type="ECO:0000256" key="1">
    <source>
        <dbReference type="ARBA" id="ARBA00000083"/>
    </source>
</evidence>
<proteinExistence type="inferred from homology"/>
<dbReference type="GO" id="GO:0003978">
    <property type="term" value="F:UDP-glucose 4-epimerase activity"/>
    <property type="evidence" value="ECO:0007669"/>
    <property type="project" value="UniProtKB-UniRule"/>
</dbReference>
<dbReference type="SUPFAM" id="SSF51735">
    <property type="entry name" value="NAD(P)-binding Rossmann-fold domains"/>
    <property type="match status" value="1"/>
</dbReference>
<accession>A0A2S7Z6S0</accession>
<comment type="catalytic activity">
    <reaction evidence="1 11">
        <text>UDP-alpha-D-glucose = UDP-alpha-D-galactose</text>
        <dbReference type="Rhea" id="RHEA:22168"/>
        <dbReference type="ChEBI" id="CHEBI:58885"/>
        <dbReference type="ChEBI" id="CHEBI:66914"/>
        <dbReference type="EC" id="5.1.3.2"/>
    </reaction>
</comment>
<dbReference type="AlphaFoldDB" id="A0A2S7Z6S0"/>
<comment type="similarity">
    <text evidence="4 11">Belongs to the NAD(P)-dependent epimerase/dehydratase family.</text>
</comment>
<dbReference type="InterPro" id="IPR036291">
    <property type="entry name" value="NAD(P)-bd_dom_sf"/>
</dbReference>
<feature type="domain" description="NAD-dependent epimerase/dehydratase" evidence="12">
    <location>
        <begin position="3"/>
        <end position="251"/>
    </location>
</feature>
<evidence type="ECO:0000256" key="7">
    <source>
        <dbReference type="ARBA" id="ARBA00023027"/>
    </source>
</evidence>
<gene>
    <name evidence="13" type="primary">galE</name>
    <name evidence="13" type="ORF">VEHSUH05_05785</name>
</gene>
<evidence type="ECO:0000256" key="3">
    <source>
        <dbReference type="ARBA" id="ARBA00004947"/>
    </source>
</evidence>
<dbReference type="Gene3D" id="3.40.50.720">
    <property type="entry name" value="NAD(P)-binding Rossmann-like Domain"/>
    <property type="match status" value="1"/>
</dbReference>
<dbReference type="OrthoDB" id="9801785at2"/>
<dbReference type="Gene3D" id="3.90.25.10">
    <property type="entry name" value="UDP-galactose 4-epimerase, domain 1"/>
    <property type="match status" value="1"/>
</dbReference>
<dbReference type="InterPro" id="IPR005886">
    <property type="entry name" value="UDP_G4E"/>
</dbReference>
<evidence type="ECO:0000313" key="13">
    <source>
        <dbReference type="EMBL" id="PQL18885.1"/>
    </source>
</evidence>
<name>A0A2S7Z6S0_9FIRM</name>
<evidence type="ECO:0000256" key="4">
    <source>
        <dbReference type="ARBA" id="ARBA00007637"/>
    </source>
</evidence>
<evidence type="ECO:0000256" key="5">
    <source>
        <dbReference type="ARBA" id="ARBA00013189"/>
    </source>
</evidence>
<keyword evidence="8" id="KW-0299">Galactose metabolism</keyword>
<evidence type="ECO:0000256" key="6">
    <source>
        <dbReference type="ARBA" id="ARBA00018569"/>
    </source>
</evidence>
<sequence>MNILVTGGAGYIGSHTVRALQRAGYTPVIVDNLSRGHVESIPEGIDFYNMDIADPKLVEVMKKHQIIGIMHFAAHSQVGESMQNPAIYYENNVVGSYHLIESARQAGINHFVFSSTAAVYGEPEVVPIREDAQLHPTNVYGRTKLMIEDMLSDYSAIYGSTYVALRYFNAAGADPSGTIGEDHHPETHLIPLVLDAARGKREYITVFGTDYDTPDGTCVRDYIHVNDLASAHVLAMDYLRNGGQSQVFNLGSGNGFSVKEIIETAKAVTGIDIPVQYGDRRAGDPGTLIASSEKIKDLLGWNPQFSNVSDAIKDAWKWHTSHPEGFITK</sequence>
<dbReference type="CDD" id="cd05247">
    <property type="entry name" value="UDP_G4E_1_SDR_e"/>
    <property type="match status" value="1"/>
</dbReference>
<comment type="pathway">
    <text evidence="3 11">Carbohydrate metabolism; galactose metabolism.</text>
</comment>
<evidence type="ECO:0000256" key="9">
    <source>
        <dbReference type="ARBA" id="ARBA00023235"/>
    </source>
</evidence>
<keyword evidence="9 11" id="KW-0413">Isomerase</keyword>
<keyword evidence="10 11" id="KW-0119">Carbohydrate metabolism</keyword>
<dbReference type="EMBL" id="PPDB01000007">
    <property type="protein sequence ID" value="PQL18885.1"/>
    <property type="molecule type" value="Genomic_DNA"/>
</dbReference>
<dbReference type="GO" id="GO:0033499">
    <property type="term" value="P:galactose catabolic process via UDP-galactose, Leloir pathway"/>
    <property type="evidence" value="ECO:0007669"/>
    <property type="project" value="TreeGrafter"/>
</dbReference>
<dbReference type="Proteomes" id="UP000237916">
    <property type="component" value="Unassembled WGS sequence"/>
</dbReference>
<dbReference type="STRING" id="1298594.GCA_001312465_00049"/>
<organism evidence="13 14">
    <name type="scientific">Veillonella denticariosi JCM 15641</name>
    <dbReference type="NCBI Taxonomy" id="1298594"/>
    <lineage>
        <taxon>Bacteria</taxon>
        <taxon>Bacillati</taxon>
        <taxon>Bacillota</taxon>
        <taxon>Negativicutes</taxon>
        <taxon>Veillonellales</taxon>
        <taxon>Veillonellaceae</taxon>
        <taxon>Veillonella</taxon>
    </lineage>
</organism>
<dbReference type="Pfam" id="PF01370">
    <property type="entry name" value="Epimerase"/>
    <property type="match status" value="1"/>
</dbReference>
<evidence type="ECO:0000256" key="10">
    <source>
        <dbReference type="ARBA" id="ARBA00023277"/>
    </source>
</evidence>
<dbReference type="PANTHER" id="PTHR43725">
    <property type="entry name" value="UDP-GLUCOSE 4-EPIMERASE"/>
    <property type="match status" value="1"/>
</dbReference>
<reference evidence="13 14" key="1">
    <citation type="submission" date="2018-01" db="EMBL/GenBank/DDBJ databases">
        <title>Draft genome sequences of clinical isolates and type strains of oral Veillonella including Veillonella infantum sp., nov.</title>
        <authorList>
            <person name="Mashima I."/>
            <person name="Liao Y.-C."/>
            <person name="Sabharwal A."/>
            <person name="Haase E.M."/>
            <person name="Nakazawa F."/>
            <person name="Scannapieco F.A."/>
        </authorList>
    </citation>
    <scope>NUCLEOTIDE SEQUENCE [LARGE SCALE GENOMIC DNA]</scope>
    <source>
        <strain evidence="13 14">JCM 15641</strain>
    </source>
</reference>
<comment type="subunit">
    <text evidence="11">Homodimer.</text>
</comment>
<evidence type="ECO:0000256" key="8">
    <source>
        <dbReference type="ARBA" id="ARBA00023144"/>
    </source>
</evidence>
<keyword evidence="14" id="KW-1185">Reference proteome</keyword>
<dbReference type="EC" id="5.1.3.2" evidence="5 11"/>
<evidence type="ECO:0000256" key="2">
    <source>
        <dbReference type="ARBA" id="ARBA00001911"/>
    </source>
</evidence>
<evidence type="ECO:0000313" key="14">
    <source>
        <dbReference type="Proteomes" id="UP000237916"/>
    </source>
</evidence>
<keyword evidence="7 11" id="KW-0520">NAD</keyword>
<evidence type="ECO:0000259" key="12">
    <source>
        <dbReference type="Pfam" id="PF01370"/>
    </source>
</evidence>
<dbReference type="RefSeq" id="WP_105091015.1">
    <property type="nucleotide sequence ID" value="NZ_PPDB01000007.1"/>
</dbReference>
<dbReference type="UniPathway" id="UPA00214"/>
<comment type="cofactor">
    <cofactor evidence="2 11">
        <name>NAD(+)</name>
        <dbReference type="ChEBI" id="CHEBI:57540"/>
    </cofactor>
</comment>
<evidence type="ECO:0000256" key="11">
    <source>
        <dbReference type="RuleBase" id="RU366046"/>
    </source>
</evidence>
<protein>
    <recommendedName>
        <fullName evidence="6 11">UDP-glucose 4-epimerase</fullName>
        <ecNumber evidence="5 11">5.1.3.2</ecNumber>
    </recommendedName>
</protein>
<dbReference type="NCBIfam" id="TIGR01179">
    <property type="entry name" value="galE"/>
    <property type="match status" value="1"/>
</dbReference>
<comment type="caution">
    <text evidence="13">The sequence shown here is derived from an EMBL/GenBank/DDBJ whole genome shotgun (WGS) entry which is preliminary data.</text>
</comment>
<dbReference type="InterPro" id="IPR001509">
    <property type="entry name" value="Epimerase_deHydtase"/>
</dbReference>
<dbReference type="PANTHER" id="PTHR43725:SF53">
    <property type="entry name" value="UDP-ARABINOSE 4-EPIMERASE 1"/>
    <property type="match status" value="1"/>
</dbReference>